<keyword evidence="2" id="KW-1185">Reference proteome</keyword>
<proteinExistence type="predicted"/>
<organism evidence="2 3">
    <name type="scientific">Parascaris univalens</name>
    <name type="common">Nematode worm</name>
    <dbReference type="NCBI Taxonomy" id="6257"/>
    <lineage>
        <taxon>Eukaryota</taxon>
        <taxon>Metazoa</taxon>
        <taxon>Ecdysozoa</taxon>
        <taxon>Nematoda</taxon>
        <taxon>Chromadorea</taxon>
        <taxon>Rhabditida</taxon>
        <taxon>Spirurina</taxon>
        <taxon>Ascaridomorpha</taxon>
        <taxon>Ascaridoidea</taxon>
        <taxon>Ascarididae</taxon>
        <taxon>Parascaris</taxon>
    </lineage>
</organism>
<protein>
    <submittedName>
        <fullName evidence="3">Uncharacterized protein</fullName>
    </submittedName>
</protein>
<reference evidence="3" key="1">
    <citation type="submission" date="2022-11" db="UniProtKB">
        <authorList>
            <consortium name="WormBaseParasite"/>
        </authorList>
    </citation>
    <scope>IDENTIFICATION</scope>
</reference>
<feature type="region of interest" description="Disordered" evidence="1">
    <location>
        <begin position="1"/>
        <end position="25"/>
    </location>
</feature>
<accession>A0A915C1M6</accession>
<evidence type="ECO:0000313" key="3">
    <source>
        <dbReference type="WBParaSite" id="PgR075_g054_t01"/>
    </source>
</evidence>
<feature type="compositionally biased region" description="Polar residues" evidence="1">
    <location>
        <begin position="7"/>
        <end position="17"/>
    </location>
</feature>
<dbReference type="WBParaSite" id="PgR075_g054_t01">
    <property type="protein sequence ID" value="PgR075_g054_t01"/>
    <property type="gene ID" value="PgR075_g054"/>
</dbReference>
<sequence length="120" mass="13706">NIYHHSLTVSQRSTTNAERPPPTKYGQHRLLTRPTNEGVSAIRGRRKFTVRRSMETLENVSYAFTVNVAGPNPNRMGQTFVNLEFKTKDPKGCVKYHTICIPIAEFAQFMQHLNELIDTS</sequence>
<dbReference type="AlphaFoldDB" id="A0A915C1M6"/>
<dbReference type="Proteomes" id="UP000887569">
    <property type="component" value="Unplaced"/>
</dbReference>
<evidence type="ECO:0000256" key="1">
    <source>
        <dbReference type="SAM" id="MobiDB-lite"/>
    </source>
</evidence>
<evidence type="ECO:0000313" key="2">
    <source>
        <dbReference type="Proteomes" id="UP000887569"/>
    </source>
</evidence>
<name>A0A915C1M6_PARUN</name>